<keyword evidence="3" id="KW-1185">Reference proteome</keyword>
<dbReference type="Gramene" id="PGSC0003DMT400080492">
    <property type="protein sequence ID" value="PGSC0003DMT400080492"/>
    <property type="gene ID" value="PGSC0003DMG400031341"/>
</dbReference>
<dbReference type="PaxDb" id="4113-PGSC0003DMT400080492"/>
<evidence type="ECO:0000313" key="3">
    <source>
        <dbReference type="Proteomes" id="UP000011115"/>
    </source>
</evidence>
<dbReference type="InParanoid" id="M1D3K8"/>
<dbReference type="AlphaFoldDB" id="M1D3K8"/>
<reference evidence="2" key="2">
    <citation type="submission" date="2015-06" db="UniProtKB">
        <authorList>
            <consortium name="EnsemblPlants"/>
        </authorList>
    </citation>
    <scope>IDENTIFICATION</scope>
    <source>
        <strain evidence="2">DM1-3 516 R44</strain>
    </source>
</reference>
<evidence type="ECO:0000313" key="2">
    <source>
        <dbReference type="EnsemblPlants" id="PGSC0003DMT400080492"/>
    </source>
</evidence>
<dbReference type="HOGENOM" id="CLU_1931286_0_0_1"/>
<dbReference type="EnsemblPlants" id="PGSC0003DMT400080492">
    <property type="protein sequence ID" value="PGSC0003DMT400080492"/>
    <property type="gene ID" value="PGSC0003DMG400031341"/>
</dbReference>
<name>M1D3K8_SOLTU</name>
<reference evidence="3" key="1">
    <citation type="journal article" date="2011" name="Nature">
        <title>Genome sequence and analysis of the tuber crop potato.</title>
        <authorList>
            <consortium name="The Potato Genome Sequencing Consortium"/>
        </authorList>
    </citation>
    <scope>NUCLEOTIDE SEQUENCE [LARGE SCALE GENOMIC DNA]</scope>
    <source>
        <strain evidence="3">cv. DM1-3 516 R44</strain>
    </source>
</reference>
<protein>
    <submittedName>
        <fullName evidence="2">Uncharacterized protein</fullName>
    </submittedName>
</protein>
<feature type="compositionally biased region" description="Polar residues" evidence="1">
    <location>
        <begin position="84"/>
        <end position="101"/>
    </location>
</feature>
<organism evidence="2 3">
    <name type="scientific">Solanum tuberosum</name>
    <name type="common">Potato</name>
    <dbReference type="NCBI Taxonomy" id="4113"/>
    <lineage>
        <taxon>Eukaryota</taxon>
        <taxon>Viridiplantae</taxon>
        <taxon>Streptophyta</taxon>
        <taxon>Embryophyta</taxon>
        <taxon>Tracheophyta</taxon>
        <taxon>Spermatophyta</taxon>
        <taxon>Magnoliopsida</taxon>
        <taxon>eudicotyledons</taxon>
        <taxon>Gunneridae</taxon>
        <taxon>Pentapetalae</taxon>
        <taxon>asterids</taxon>
        <taxon>lamiids</taxon>
        <taxon>Solanales</taxon>
        <taxon>Solanaceae</taxon>
        <taxon>Solanoideae</taxon>
        <taxon>Solaneae</taxon>
        <taxon>Solanum</taxon>
    </lineage>
</organism>
<proteinExistence type="predicted"/>
<feature type="region of interest" description="Disordered" evidence="1">
    <location>
        <begin position="84"/>
        <end position="119"/>
    </location>
</feature>
<sequence>METGFFKVLNLEISAKHKVSVLTHCGFITTCSRRYRNANGDNLGTKNFFVVFGFSQPSPDLDEIKVFEVVPSAEGENRVGEINEQSVSRQTIPRCSTSSPKVTEPEFAEGQSRKAMNQTKGRIAEWVGDTD</sequence>
<dbReference type="Proteomes" id="UP000011115">
    <property type="component" value="Unassembled WGS sequence"/>
</dbReference>
<evidence type="ECO:0000256" key="1">
    <source>
        <dbReference type="SAM" id="MobiDB-lite"/>
    </source>
</evidence>
<accession>M1D3K8</accession>